<organism evidence="8 9">
    <name type="scientific">Seminavis robusta</name>
    <dbReference type="NCBI Taxonomy" id="568900"/>
    <lineage>
        <taxon>Eukaryota</taxon>
        <taxon>Sar</taxon>
        <taxon>Stramenopiles</taxon>
        <taxon>Ochrophyta</taxon>
        <taxon>Bacillariophyta</taxon>
        <taxon>Bacillariophyceae</taxon>
        <taxon>Bacillariophycidae</taxon>
        <taxon>Naviculales</taxon>
        <taxon>Naviculaceae</taxon>
        <taxon>Seminavis</taxon>
    </lineage>
</organism>
<evidence type="ECO:0000256" key="3">
    <source>
        <dbReference type="ARBA" id="ARBA00022989"/>
    </source>
</evidence>
<feature type="transmembrane region" description="Helical" evidence="6">
    <location>
        <begin position="90"/>
        <end position="118"/>
    </location>
</feature>
<protein>
    <submittedName>
        <fullName evidence="8">Sodium-coupled neutral amino acid transporter 11</fullName>
    </submittedName>
</protein>
<gene>
    <name evidence="8" type="ORF">SEMRO_1311_G261730.1</name>
</gene>
<sequence>MVKYRRGKSLPVDQESPDISGNESSSTTCTTTCTSTEDVFYSPILKPLSTTTPTGASVPSMIFNLIKNIVGAGVLGLPAGIAAFGDAPSAVIPAIVLIVWMGSMSAYGFSLIGRLCAYSQAQSYAGAWQAATGSGASKWIPTMACMMVTFSLLLSYSMILSRTIPDLMLYLHPQWHVSRVEGLLGTTLLILLPLCLLQDLQSLAPFSLVGIAGMVYTTLAMMIRYIQGAYQESSVHLHHSSSFLDDLPDESLPHFGIKGATHVFSTDAFLLISMLSTAFSAHYNAPKFYWELQEPSLGAYQTVVRTSFGGSMMLMALPAMFGFLTFGGASQGLILHNYSATHDSIMTLSSFAVTLSLICSYPLAFVGMRNGVLDLLEIPLLQRNRLVHGVTVGLLTVITWLALEVHDLRMVLALKGATFGTAVMYVFPSYMMIQYQRRRRQQQARSKQQQAAQLELMASLERETPWMVANAVLGVVFGCIGTYRALQIV</sequence>
<evidence type="ECO:0000256" key="5">
    <source>
        <dbReference type="SAM" id="MobiDB-lite"/>
    </source>
</evidence>
<dbReference type="AlphaFoldDB" id="A0A9N8EJL5"/>
<keyword evidence="2 6" id="KW-0812">Transmembrane</keyword>
<feature type="transmembrane region" description="Helical" evidence="6">
    <location>
        <begin position="65"/>
        <end position="84"/>
    </location>
</feature>
<keyword evidence="4 6" id="KW-0472">Membrane</keyword>
<feature type="region of interest" description="Disordered" evidence="5">
    <location>
        <begin position="1"/>
        <end position="29"/>
    </location>
</feature>
<evidence type="ECO:0000313" key="8">
    <source>
        <dbReference type="EMBL" id="CAB9522516.1"/>
    </source>
</evidence>
<feature type="transmembrane region" description="Helical" evidence="6">
    <location>
        <begin position="204"/>
        <end position="226"/>
    </location>
</feature>
<dbReference type="Pfam" id="PF01490">
    <property type="entry name" value="Aa_trans"/>
    <property type="match status" value="1"/>
</dbReference>
<evidence type="ECO:0000313" key="9">
    <source>
        <dbReference type="Proteomes" id="UP001153069"/>
    </source>
</evidence>
<feature type="transmembrane region" description="Helical" evidence="6">
    <location>
        <begin position="346"/>
        <end position="366"/>
    </location>
</feature>
<feature type="transmembrane region" description="Helical" evidence="6">
    <location>
        <begin position="268"/>
        <end position="285"/>
    </location>
</feature>
<proteinExistence type="predicted"/>
<evidence type="ECO:0000256" key="4">
    <source>
        <dbReference type="ARBA" id="ARBA00023136"/>
    </source>
</evidence>
<feature type="domain" description="Amino acid transporter transmembrane" evidence="7">
    <location>
        <begin position="55"/>
        <end position="449"/>
    </location>
</feature>
<accession>A0A9N8EJL5</accession>
<name>A0A9N8EJL5_9STRA</name>
<feature type="transmembrane region" description="Helical" evidence="6">
    <location>
        <begin position="306"/>
        <end position="326"/>
    </location>
</feature>
<evidence type="ECO:0000256" key="2">
    <source>
        <dbReference type="ARBA" id="ARBA00022692"/>
    </source>
</evidence>
<evidence type="ECO:0000259" key="7">
    <source>
        <dbReference type="Pfam" id="PF01490"/>
    </source>
</evidence>
<comment type="caution">
    <text evidence="8">The sequence shown here is derived from an EMBL/GenBank/DDBJ whole genome shotgun (WGS) entry which is preliminary data.</text>
</comment>
<dbReference type="GO" id="GO:0016020">
    <property type="term" value="C:membrane"/>
    <property type="evidence" value="ECO:0007669"/>
    <property type="project" value="UniProtKB-SubCell"/>
</dbReference>
<feature type="transmembrane region" description="Helical" evidence="6">
    <location>
        <begin position="386"/>
        <end position="403"/>
    </location>
</feature>
<keyword evidence="9" id="KW-1185">Reference proteome</keyword>
<dbReference type="PANTHER" id="PTHR22950:SF652">
    <property type="entry name" value="TRANSMEMBRANE AMINO ACID TRANSPORTER FAMILY PROTEIN"/>
    <property type="match status" value="1"/>
</dbReference>
<feature type="transmembrane region" description="Helical" evidence="6">
    <location>
        <begin position="180"/>
        <end position="197"/>
    </location>
</feature>
<keyword evidence="3 6" id="KW-1133">Transmembrane helix</keyword>
<dbReference type="PANTHER" id="PTHR22950">
    <property type="entry name" value="AMINO ACID TRANSPORTER"/>
    <property type="match status" value="1"/>
</dbReference>
<dbReference type="GO" id="GO:0015179">
    <property type="term" value="F:L-amino acid transmembrane transporter activity"/>
    <property type="evidence" value="ECO:0007669"/>
    <property type="project" value="TreeGrafter"/>
</dbReference>
<reference evidence="8" key="1">
    <citation type="submission" date="2020-06" db="EMBL/GenBank/DDBJ databases">
        <authorList>
            <consortium name="Plant Systems Biology data submission"/>
        </authorList>
    </citation>
    <scope>NUCLEOTIDE SEQUENCE</scope>
    <source>
        <strain evidence="8">D6</strain>
    </source>
</reference>
<evidence type="ECO:0000256" key="1">
    <source>
        <dbReference type="ARBA" id="ARBA00004141"/>
    </source>
</evidence>
<dbReference type="OrthoDB" id="53314at2759"/>
<dbReference type="EMBL" id="CAICTM010001309">
    <property type="protein sequence ID" value="CAB9522516.1"/>
    <property type="molecule type" value="Genomic_DNA"/>
</dbReference>
<feature type="transmembrane region" description="Helical" evidence="6">
    <location>
        <begin position="139"/>
        <end position="160"/>
    </location>
</feature>
<feature type="transmembrane region" description="Helical" evidence="6">
    <location>
        <begin position="466"/>
        <end position="486"/>
    </location>
</feature>
<evidence type="ECO:0000256" key="6">
    <source>
        <dbReference type="SAM" id="Phobius"/>
    </source>
</evidence>
<feature type="transmembrane region" description="Helical" evidence="6">
    <location>
        <begin position="409"/>
        <end position="433"/>
    </location>
</feature>
<comment type="subcellular location">
    <subcellularLocation>
        <location evidence="1">Membrane</location>
        <topology evidence="1">Multi-pass membrane protein</topology>
    </subcellularLocation>
</comment>
<dbReference type="InterPro" id="IPR013057">
    <property type="entry name" value="AA_transpt_TM"/>
</dbReference>
<dbReference type="Proteomes" id="UP001153069">
    <property type="component" value="Unassembled WGS sequence"/>
</dbReference>